<feature type="compositionally biased region" description="Acidic residues" evidence="1">
    <location>
        <begin position="167"/>
        <end position="178"/>
    </location>
</feature>
<dbReference type="Proteomes" id="UP001428341">
    <property type="component" value="Unassembled WGS sequence"/>
</dbReference>
<evidence type="ECO:0000313" key="3">
    <source>
        <dbReference type="Proteomes" id="UP001428341"/>
    </source>
</evidence>
<dbReference type="PANTHER" id="PTHR34278">
    <property type="entry name" value="PROTEIN THI031, PUTATIVE-RELATED"/>
    <property type="match status" value="1"/>
</dbReference>
<sequence length="328" mass="37621">MRREGRQHGMVRTYRIAPSPWNPRPDARTVNKFDSPPTCGLFTKVPQRPTNHSKFTGKCGRARCVDCHMHPACKSKDKTKGTHKLINSRGLVSNYKMITWRVVDGRPGLNFSGLSATEMLDHLASDYVDDNVVDDDDEANDVYDHNGRYDQRDHEHDIREAARRNDDDDDNANDEDQDVMGYYDVAFDQVNEEDEGMEVGMDCKQKHSYTKICNRGMEDNRTVKSDSHHGFASYFETICKMKTTNGTASIIKEEPMLMQKYNESNKRMSAVTICNRKCCSVIDRELLVLKLSPERGCYRVGSFLMPRPFGTNEESLVNFCMDETLDKR</sequence>
<dbReference type="AlphaFoldDB" id="A0AAP0MRQ0"/>
<organism evidence="2 3">
    <name type="scientific">Citrus x changshan-huyou</name>
    <dbReference type="NCBI Taxonomy" id="2935761"/>
    <lineage>
        <taxon>Eukaryota</taxon>
        <taxon>Viridiplantae</taxon>
        <taxon>Streptophyta</taxon>
        <taxon>Embryophyta</taxon>
        <taxon>Tracheophyta</taxon>
        <taxon>Spermatophyta</taxon>
        <taxon>Magnoliopsida</taxon>
        <taxon>eudicotyledons</taxon>
        <taxon>Gunneridae</taxon>
        <taxon>Pentapetalae</taxon>
        <taxon>rosids</taxon>
        <taxon>malvids</taxon>
        <taxon>Sapindales</taxon>
        <taxon>Rutaceae</taxon>
        <taxon>Aurantioideae</taxon>
        <taxon>Citrus</taxon>
    </lineage>
</organism>
<proteinExistence type="predicted"/>
<comment type="caution">
    <text evidence="2">The sequence shown here is derived from an EMBL/GenBank/DDBJ whole genome shotgun (WGS) entry which is preliminary data.</text>
</comment>
<evidence type="ECO:0000256" key="1">
    <source>
        <dbReference type="SAM" id="MobiDB-lite"/>
    </source>
</evidence>
<accession>A0AAP0MRQ0</accession>
<feature type="compositionally biased region" description="Acidic residues" evidence="1">
    <location>
        <begin position="131"/>
        <end position="141"/>
    </location>
</feature>
<protein>
    <submittedName>
        <fullName evidence="2">Uncharacterized protein</fullName>
    </submittedName>
</protein>
<dbReference type="PANTHER" id="PTHR34278:SF1">
    <property type="entry name" value="PROTEIN THI031, PUTATIVE-RELATED"/>
    <property type="match status" value="1"/>
</dbReference>
<gene>
    <name evidence="2" type="ORF">WN944_010462</name>
</gene>
<dbReference type="EMBL" id="JBCGBO010000002">
    <property type="protein sequence ID" value="KAK9222031.1"/>
    <property type="molecule type" value="Genomic_DNA"/>
</dbReference>
<feature type="compositionally biased region" description="Basic and acidic residues" evidence="1">
    <location>
        <begin position="142"/>
        <end position="166"/>
    </location>
</feature>
<evidence type="ECO:0000313" key="2">
    <source>
        <dbReference type="EMBL" id="KAK9222031.1"/>
    </source>
</evidence>
<keyword evidence="3" id="KW-1185">Reference proteome</keyword>
<reference evidence="2 3" key="1">
    <citation type="submission" date="2024-05" db="EMBL/GenBank/DDBJ databases">
        <title>Haplotype-resolved chromosome-level genome assembly of Huyou (Citrus changshanensis).</title>
        <authorList>
            <person name="Miao C."/>
            <person name="Chen W."/>
            <person name="Wu Y."/>
            <person name="Wang L."/>
            <person name="Zhao S."/>
            <person name="Grierson D."/>
            <person name="Xu C."/>
            <person name="Chen K."/>
        </authorList>
    </citation>
    <scope>NUCLEOTIDE SEQUENCE [LARGE SCALE GENOMIC DNA]</scope>
    <source>
        <strain evidence="2">01-14</strain>
        <tissue evidence="2">Leaf</tissue>
    </source>
</reference>
<feature type="region of interest" description="Disordered" evidence="1">
    <location>
        <begin position="131"/>
        <end position="178"/>
    </location>
</feature>
<name>A0AAP0MRQ0_9ROSI</name>